<dbReference type="AlphaFoldDB" id="A0AA90SSW0"/>
<protein>
    <submittedName>
        <fullName evidence="2">Uncharacterized protein</fullName>
    </submittedName>
</protein>
<evidence type="ECO:0000256" key="1">
    <source>
        <dbReference type="SAM" id="SignalP"/>
    </source>
</evidence>
<keyword evidence="1" id="KW-0732">Signal</keyword>
<feature type="signal peptide" evidence="1">
    <location>
        <begin position="1"/>
        <end position="20"/>
    </location>
</feature>
<gene>
    <name evidence="2" type="ORF">QS748_07200</name>
</gene>
<evidence type="ECO:0000313" key="2">
    <source>
        <dbReference type="EMBL" id="MDP0588975.1"/>
    </source>
</evidence>
<comment type="caution">
    <text evidence="2">The sequence shown here is derived from an EMBL/GenBank/DDBJ whole genome shotgun (WGS) entry which is preliminary data.</text>
</comment>
<dbReference type="EMBL" id="JASXSV010000009">
    <property type="protein sequence ID" value="MDP0588975.1"/>
    <property type="molecule type" value="Genomic_DNA"/>
</dbReference>
<reference evidence="2 3" key="1">
    <citation type="journal article" date="2023" name="bioRxiv">
        <title>An intranuclear bacterial parasite of deep-sea mussels expresses apoptosis inhibitors acquired from its host.</title>
        <authorList>
            <person name="Gonzalez Porras M.A."/>
            <person name="Assie A."/>
            <person name="Tietjen M."/>
            <person name="Violette M."/>
            <person name="Kleiner M."/>
            <person name="Gruber-Vodicka H."/>
            <person name="Dubilier N."/>
            <person name="Leisch N."/>
        </authorList>
    </citation>
    <scope>NUCLEOTIDE SEQUENCE [LARGE SCALE GENOMIC DNA]</scope>
    <source>
        <strain evidence="2">IAP13</strain>
    </source>
</reference>
<organism evidence="2 3">
    <name type="scientific">Candidatus Endonucleibacter bathymodioli</name>
    <dbReference type="NCBI Taxonomy" id="539814"/>
    <lineage>
        <taxon>Bacteria</taxon>
        <taxon>Pseudomonadati</taxon>
        <taxon>Pseudomonadota</taxon>
        <taxon>Gammaproteobacteria</taxon>
        <taxon>Oceanospirillales</taxon>
        <taxon>Endozoicomonadaceae</taxon>
        <taxon>Candidatus Endonucleibacter</taxon>
    </lineage>
</organism>
<keyword evidence="3" id="KW-1185">Reference proteome</keyword>
<accession>A0AA90SSW0</accession>
<feature type="chain" id="PRO_5041699781" evidence="1">
    <location>
        <begin position="21"/>
        <end position="260"/>
    </location>
</feature>
<dbReference type="Proteomes" id="UP001178148">
    <property type="component" value="Unassembled WGS sequence"/>
</dbReference>
<name>A0AA90SSW0_9GAMM</name>
<sequence>MKHLLSGILLLFALNTYVFADTVSFELNISGADIAISKSLQLSDVGEGKTDINFSFEASTGKKYTFDLNYKSLLLIPPLQAKLKVFLKDGEGNVLGSLFFTNNDVHHLKRIGVFGFVVDVLGKPVDIEFSFQKNNKGNLDVSSLGDERFIQDVRVEEWNFGMLYSGILPETGEGVRSQTNLLVDHPYSINYALTNIGEGLVQFQHTLYQLTDGNEHLLEKIYFQANSLAILRGIMYGARYVHENNVVFDMVFHPTKEHYL</sequence>
<evidence type="ECO:0000313" key="3">
    <source>
        <dbReference type="Proteomes" id="UP001178148"/>
    </source>
</evidence>
<proteinExistence type="predicted"/>